<dbReference type="PRINTS" id="PR00463">
    <property type="entry name" value="EP450I"/>
</dbReference>
<evidence type="ECO:0000256" key="8">
    <source>
        <dbReference type="SAM" id="Phobius"/>
    </source>
</evidence>
<dbReference type="GO" id="GO:0004497">
    <property type="term" value="F:monooxygenase activity"/>
    <property type="evidence" value="ECO:0007669"/>
    <property type="project" value="UniProtKB-KW"/>
</dbReference>
<protein>
    <recommendedName>
        <fullName evidence="11">Cytochrome P450</fullName>
    </recommendedName>
</protein>
<evidence type="ECO:0000313" key="9">
    <source>
        <dbReference type="EMBL" id="KIA75329.1"/>
    </source>
</evidence>
<keyword evidence="8" id="KW-0812">Transmembrane</keyword>
<dbReference type="Gene3D" id="1.10.630.10">
    <property type="entry name" value="Cytochrome P450"/>
    <property type="match status" value="1"/>
</dbReference>
<evidence type="ECO:0000256" key="1">
    <source>
        <dbReference type="ARBA" id="ARBA00001971"/>
    </source>
</evidence>
<comment type="similarity">
    <text evidence="2">Belongs to the cytochrome P450 family.</text>
</comment>
<comment type="cofactor">
    <cofactor evidence="1 7">
        <name>heme</name>
        <dbReference type="ChEBI" id="CHEBI:30413"/>
    </cofactor>
</comment>
<dbReference type="InterPro" id="IPR002401">
    <property type="entry name" value="Cyt_P450_E_grp-I"/>
</dbReference>
<dbReference type="InterPro" id="IPR036396">
    <property type="entry name" value="Cyt_P450_sf"/>
</dbReference>
<dbReference type="PANTHER" id="PTHR46300:SF2">
    <property type="entry name" value="CYTOCHROME P450 MONOOXYGENASE ALNH-RELATED"/>
    <property type="match status" value="1"/>
</dbReference>
<keyword evidence="5 7" id="KW-0408">Iron</keyword>
<dbReference type="EMBL" id="JOMC01000243">
    <property type="protein sequence ID" value="KIA75329.1"/>
    <property type="molecule type" value="Genomic_DNA"/>
</dbReference>
<dbReference type="PROSITE" id="PS00086">
    <property type="entry name" value="CYTOCHROME_P450"/>
    <property type="match status" value="1"/>
</dbReference>
<feature type="binding site" description="axial binding residue" evidence="7">
    <location>
        <position position="642"/>
    </location>
    <ligand>
        <name>heme</name>
        <dbReference type="ChEBI" id="CHEBI:30413"/>
    </ligand>
    <ligandPart>
        <name>Fe</name>
        <dbReference type="ChEBI" id="CHEBI:18248"/>
    </ligandPart>
</feature>
<keyword evidence="4" id="KW-0560">Oxidoreductase</keyword>
<sequence>MAPVSFYDYSIGCYTKALNVLLRILKIASTHAEVNSFLETRLAPDMHPLLFQIRAATRHSVRLVVALNGKDSRTRNEAKDEAGIDWDALASSSEITFSDAIAHAEKTLAMLAHISREEVEAKADDIKLPMQVGPDSAGPDAFSNVPAIDYTMANGIPETFFHVFMTYAILRSKGVEIGKKDILIPFLPITILLLALGLFSFYHAVLWLLTTLRPPNYPPGPRPLPGLGNVHQMPSSHPCLKFDEWAKEYGPIVGLKLGPTNMVILNDATLVYEHIVKHGQHFSGRPSRFIAQNYILPETPGIYSLFMNDEYSRRLRTTTKNFLVGAGLFKFRPMQKAVGTQLVYKLFQSGDNWLEHIFEWGVSTPVAMMSGANVENFGKHWVHEYHASQGMFESLLDPGQSPPVDIFPVLRWVPFIFASWKRKAQVTRKALLSAYGVMMAHAKKGRHGPTSEFLIPKLLQQSADQETASEGRFTEQEITWLTGGMLDAGVDSSVVTFQTILLALATHPAVQRKAQAEIDAVFASSTGSTTSDSLPEIIDLERLPFLHACITEAIRWRPVSPLGLPRETTTDEIVAGYHIPAGTTIILNMWTIQMDSSFYDDPDAYKPERYMDDPFGANVKEGVSAHVGRKPLYTFGAGRRECPGKDLFFQNMRLAVAQILWAFNVVPDQKEELRTSVAEGFISSVAVRPRPFKIKFVPRREGFEKIMLEEKRKADAKLRDIFD</sequence>
<reference evidence="9 10" key="1">
    <citation type="submission" date="2014-11" db="EMBL/GenBank/DDBJ databases">
        <title>Genomics derived discovery of secondary metabolites biosynthetic gene clusters in Aspergillus ustus.</title>
        <authorList>
            <person name="Pi B."/>
            <person name="Dai F."/>
            <person name="Song X."/>
            <person name="Zhu C."/>
            <person name="Li H."/>
            <person name="Yu D."/>
        </authorList>
    </citation>
    <scope>NUCLEOTIDE SEQUENCE [LARGE SCALE GENOMIC DNA]</scope>
    <source>
        <strain evidence="9 10">3.3904</strain>
    </source>
</reference>
<dbReference type="InterPro" id="IPR018531">
    <property type="entry name" value="DUF1993"/>
</dbReference>
<keyword evidence="8" id="KW-0472">Membrane</keyword>
<dbReference type="Pfam" id="PF09351">
    <property type="entry name" value="DUF1993"/>
    <property type="match status" value="1"/>
</dbReference>
<dbReference type="AlphaFoldDB" id="A0A0C1EFA2"/>
<evidence type="ECO:0000256" key="4">
    <source>
        <dbReference type="ARBA" id="ARBA00023002"/>
    </source>
</evidence>
<comment type="caution">
    <text evidence="9">The sequence shown here is derived from an EMBL/GenBank/DDBJ whole genome shotgun (WGS) entry which is preliminary data.</text>
</comment>
<name>A0A0C1EFA2_ASPUT</name>
<dbReference type="GO" id="GO:0005506">
    <property type="term" value="F:iron ion binding"/>
    <property type="evidence" value="ECO:0007669"/>
    <property type="project" value="InterPro"/>
</dbReference>
<dbReference type="SUPFAM" id="SSF48264">
    <property type="entry name" value="Cytochrome P450"/>
    <property type="match status" value="1"/>
</dbReference>
<keyword evidence="6" id="KW-0503">Monooxygenase</keyword>
<accession>A0A0C1EFA2</accession>
<evidence type="ECO:0000256" key="3">
    <source>
        <dbReference type="ARBA" id="ARBA00022723"/>
    </source>
</evidence>
<dbReference type="GO" id="GO:0016705">
    <property type="term" value="F:oxidoreductase activity, acting on paired donors, with incorporation or reduction of molecular oxygen"/>
    <property type="evidence" value="ECO:0007669"/>
    <property type="project" value="InterPro"/>
</dbReference>
<gene>
    <name evidence="9" type="ORF">HK57_00208</name>
</gene>
<keyword evidence="10" id="KW-1185">Reference proteome</keyword>
<dbReference type="InterPro" id="IPR050364">
    <property type="entry name" value="Cytochrome_P450_fung"/>
</dbReference>
<evidence type="ECO:0000256" key="5">
    <source>
        <dbReference type="ARBA" id="ARBA00023004"/>
    </source>
</evidence>
<evidence type="ECO:0000256" key="6">
    <source>
        <dbReference type="ARBA" id="ARBA00023033"/>
    </source>
</evidence>
<keyword evidence="7" id="KW-0349">Heme</keyword>
<dbReference type="InterPro" id="IPR034660">
    <property type="entry name" value="DinB/YfiT-like"/>
</dbReference>
<dbReference type="GO" id="GO:0020037">
    <property type="term" value="F:heme binding"/>
    <property type="evidence" value="ECO:0007669"/>
    <property type="project" value="InterPro"/>
</dbReference>
<feature type="transmembrane region" description="Helical" evidence="8">
    <location>
        <begin position="182"/>
        <end position="209"/>
    </location>
</feature>
<dbReference type="InterPro" id="IPR001128">
    <property type="entry name" value="Cyt_P450"/>
</dbReference>
<dbReference type="Gene3D" id="1.20.120.450">
    <property type="entry name" value="dinb family like domain"/>
    <property type="match status" value="1"/>
</dbReference>
<dbReference type="PANTHER" id="PTHR46300">
    <property type="entry name" value="P450, PUTATIVE (EUROFUNG)-RELATED-RELATED"/>
    <property type="match status" value="1"/>
</dbReference>
<dbReference type="Proteomes" id="UP000053475">
    <property type="component" value="Unassembled WGS sequence"/>
</dbReference>
<organism evidence="9 10">
    <name type="scientific">Aspergillus ustus</name>
    <dbReference type="NCBI Taxonomy" id="40382"/>
    <lineage>
        <taxon>Eukaryota</taxon>
        <taxon>Fungi</taxon>
        <taxon>Dikarya</taxon>
        <taxon>Ascomycota</taxon>
        <taxon>Pezizomycotina</taxon>
        <taxon>Eurotiomycetes</taxon>
        <taxon>Eurotiomycetidae</taxon>
        <taxon>Eurotiales</taxon>
        <taxon>Aspergillaceae</taxon>
        <taxon>Aspergillus</taxon>
        <taxon>Aspergillus subgen. Nidulantes</taxon>
    </lineage>
</organism>
<keyword evidence="8" id="KW-1133">Transmembrane helix</keyword>
<evidence type="ECO:0008006" key="11">
    <source>
        <dbReference type="Google" id="ProtNLM"/>
    </source>
</evidence>
<dbReference type="SUPFAM" id="SSF109854">
    <property type="entry name" value="DinB/YfiT-like putative metalloenzymes"/>
    <property type="match status" value="1"/>
</dbReference>
<evidence type="ECO:0000256" key="7">
    <source>
        <dbReference type="PIRSR" id="PIRSR602401-1"/>
    </source>
</evidence>
<keyword evidence="3 7" id="KW-0479">Metal-binding</keyword>
<evidence type="ECO:0000313" key="10">
    <source>
        <dbReference type="Proteomes" id="UP000053475"/>
    </source>
</evidence>
<evidence type="ECO:0000256" key="2">
    <source>
        <dbReference type="ARBA" id="ARBA00010617"/>
    </source>
</evidence>
<dbReference type="Pfam" id="PF00067">
    <property type="entry name" value="p450"/>
    <property type="match status" value="1"/>
</dbReference>
<proteinExistence type="inferred from homology"/>
<dbReference type="InterPro" id="IPR017972">
    <property type="entry name" value="Cyt_P450_CS"/>
</dbReference>